<keyword evidence="3" id="KW-1185">Reference proteome</keyword>
<evidence type="ECO:0000313" key="2">
    <source>
        <dbReference type="EMBL" id="QBG36559.1"/>
    </source>
</evidence>
<dbReference type="PANTHER" id="PTHR43149">
    <property type="entry name" value="ENOYL-COA HYDRATASE"/>
    <property type="match status" value="1"/>
</dbReference>
<dbReference type="NCBIfam" id="NF005699">
    <property type="entry name" value="PRK07509.1"/>
    <property type="match status" value="1"/>
</dbReference>
<gene>
    <name evidence="2" type="ORF">EMK97_12945</name>
</gene>
<dbReference type="SUPFAM" id="SSF52096">
    <property type="entry name" value="ClpP/crotonase"/>
    <property type="match status" value="1"/>
</dbReference>
<dbReference type="GO" id="GO:0016853">
    <property type="term" value="F:isomerase activity"/>
    <property type="evidence" value="ECO:0007669"/>
    <property type="project" value="InterPro"/>
</dbReference>
<evidence type="ECO:0000256" key="1">
    <source>
        <dbReference type="ARBA" id="ARBA00005254"/>
    </source>
</evidence>
<dbReference type="EMBL" id="CP034759">
    <property type="protein sequence ID" value="QBG36559.1"/>
    <property type="molecule type" value="Genomic_DNA"/>
</dbReference>
<dbReference type="CDD" id="cd06558">
    <property type="entry name" value="crotonase-like"/>
    <property type="match status" value="1"/>
</dbReference>
<dbReference type="InterPro" id="IPR001753">
    <property type="entry name" value="Enoyl-CoA_hydra/iso"/>
</dbReference>
<proteinExistence type="inferred from homology"/>
<dbReference type="Gene3D" id="3.90.226.10">
    <property type="entry name" value="2-enoyl-CoA Hydratase, Chain A, domain 1"/>
    <property type="match status" value="1"/>
</dbReference>
<reference evidence="2 3" key="1">
    <citation type="submission" date="2018-12" db="EMBL/GenBank/DDBJ databases">
        <title>Complete genome of Litorilituus sediminis.</title>
        <authorList>
            <person name="Liu A."/>
            <person name="Rong J."/>
        </authorList>
    </citation>
    <scope>NUCLEOTIDE SEQUENCE [LARGE SCALE GENOMIC DNA]</scope>
    <source>
        <strain evidence="2 3">JCM 17549</strain>
    </source>
</reference>
<evidence type="ECO:0000313" key="3">
    <source>
        <dbReference type="Proteomes" id="UP000290244"/>
    </source>
</evidence>
<dbReference type="OrthoDB" id="4608673at2"/>
<dbReference type="Pfam" id="PF00378">
    <property type="entry name" value="ECH_1"/>
    <property type="match status" value="1"/>
</dbReference>
<dbReference type="KEGG" id="lsd:EMK97_12945"/>
<dbReference type="InterPro" id="IPR029045">
    <property type="entry name" value="ClpP/crotonase-like_dom_sf"/>
</dbReference>
<protein>
    <submittedName>
        <fullName evidence="2">Crotonase/enoyl-CoA hydratase family protein</fullName>
    </submittedName>
</protein>
<dbReference type="AlphaFoldDB" id="A0A4P6P8F2"/>
<accession>A0A4P6P8F2</accession>
<dbReference type="RefSeq" id="WP_130602822.1">
    <property type="nucleotide sequence ID" value="NZ_CP034759.1"/>
</dbReference>
<comment type="similarity">
    <text evidence="1">Belongs to the enoyl-CoA hydratase/isomerase family.</text>
</comment>
<dbReference type="PANTHER" id="PTHR43149:SF1">
    <property type="entry name" value="DELTA(3,5)-DELTA(2,4)-DIENOYL-COA ISOMERASE, MITOCHONDRIAL"/>
    <property type="match status" value="1"/>
</dbReference>
<sequence>MSKEHINDRLTVEIKEQIAFVTLERPDKHNALDMAMFYAIRDVIKRLHRNRNIRAVIIAGAGEDFCSGLDVKSVMKSKSAPLKLLFKWLPWQANLAQYVSTGWRSLPVPVIAAIHGRCWGGGLQIAQGADFIITEPNASLAIMEAKWGLIPDMGGSLAVRESLNLDVAKRLAMTGEQVSGQEAVALGLASICSENAKEQAIALAQELKVQSPDSVAGVKKLYNKSWFGSAGMALARESYYQIRILMGKNSQIKRYNQLNSDKPERKFKPRKSW</sequence>
<organism evidence="2 3">
    <name type="scientific">Litorilituus sediminis</name>
    <dbReference type="NCBI Taxonomy" id="718192"/>
    <lineage>
        <taxon>Bacteria</taxon>
        <taxon>Pseudomonadati</taxon>
        <taxon>Pseudomonadota</taxon>
        <taxon>Gammaproteobacteria</taxon>
        <taxon>Alteromonadales</taxon>
        <taxon>Colwelliaceae</taxon>
        <taxon>Litorilituus</taxon>
    </lineage>
</organism>
<name>A0A4P6P8F2_9GAMM</name>
<dbReference type="Proteomes" id="UP000290244">
    <property type="component" value="Chromosome"/>
</dbReference>
<dbReference type="InterPro" id="IPR045002">
    <property type="entry name" value="Ech1-like"/>
</dbReference>